<evidence type="ECO:0000256" key="2">
    <source>
        <dbReference type="ARBA" id="ARBA00022679"/>
    </source>
</evidence>
<feature type="domain" description="L,D-TPase catalytic" evidence="10">
    <location>
        <begin position="187"/>
        <end position="307"/>
    </location>
</feature>
<evidence type="ECO:0000256" key="6">
    <source>
        <dbReference type="PROSITE-ProRule" id="PRU01373"/>
    </source>
</evidence>
<dbReference type="InterPro" id="IPR002477">
    <property type="entry name" value="Peptidoglycan-bd-like"/>
</dbReference>
<feature type="chain" id="PRO_5045719185" evidence="9">
    <location>
        <begin position="24"/>
        <end position="307"/>
    </location>
</feature>
<dbReference type="CDD" id="cd16913">
    <property type="entry name" value="YkuD_like"/>
    <property type="match status" value="1"/>
</dbReference>
<feature type="signal peptide" evidence="9">
    <location>
        <begin position="1"/>
        <end position="23"/>
    </location>
</feature>
<evidence type="ECO:0000256" key="8">
    <source>
        <dbReference type="SAM" id="MobiDB-lite"/>
    </source>
</evidence>
<keyword evidence="4 6" id="KW-0573">Peptidoglycan synthesis</keyword>
<dbReference type="SUPFAM" id="SSF47090">
    <property type="entry name" value="PGBD-like"/>
    <property type="match status" value="1"/>
</dbReference>
<dbReference type="SUPFAM" id="SSF141523">
    <property type="entry name" value="L,D-transpeptidase catalytic domain-like"/>
    <property type="match status" value="1"/>
</dbReference>
<accession>A0ABS1LG97</accession>
<proteinExistence type="predicted"/>
<dbReference type="PROSITE" id="PS52029">
    <property type="entry name" value="LD_TPASE"/>
    <property type="match status" value="1"/>
</dbReference>
<keyword evidence="5 6" id="KW-0961">Cell wall biogenesis/degradation</keyword>
<keyword evidence="12" id="KW-1185">Reference proteome</keyword>
<feature type="coiled-coil region" evidence="7">
    <location>
        <begin position="63"/>
        <end position="114"/>
    </location>
</feature>
<sequence>MTAGTLGAVALVATLVAASSSEAQETPSDTAAPSSTSSAERSGAAAPDVALVSTPDARRAAAQEQAADRRAAAEAAKAAEEAEAAARAEAKAAAKAAAKAKAEAERQARLAEITPGEQGEHVARMQERLRQLGYQVTSADGVYGAETWQAVVAFQKVAGLGRDAVVGPATQKALDDGVVPVSRYGGTGIEVDLGRQVLLVVENGKVIRTFNAASGNGESYEALGAQYVAHTPSGSFAVYRQVDGIRESSLDLGSMYRPKYFTGAIAVHGSPSIPAYPASHGCIRVSNTAMDWIWSWGASVGTPVHVY</sequence>
<evidence type="ECO:0000256" key="7">
    <source>
        <dbReference type="SAM" id="Coils"/>
    </source>
</evidence>
<comment type="pathway">
    <text evidence="1 6">Cell wall biogenesis; peptidoglycan biosynthesis.</text>
</comment>
<keyword evidence="2" id="KW-0808">Transferase</keyword>
<keyword evidence="9" id="KW-0732">Signal</keyword>
<feature type="active site" description="Proton donor/acceptor" evidence="6">
    <location>
        <position position="268"/>
    </location>
</feature>
<evidence type="ECO:0000256" key="4">
    <source>
        <dbReference type="ARBA" id="ARBA00022984"/>
    </source>
</evidence>
<protein>
    <submittedName>
        <fullName evidence="11">Murein L,D-transpeptidase</fullName>
    </submittedName>
</protein>
<dbReference type="Pfam" id="PF03734">
    <property type="entry name" value="YkuD"/>
    <property type="match status" value="1"/>
</dbReference>
<gene>
    <name evidence="11" type="ORF">HGK34_02025</name>
</gene>
<evidence type="ECO:0000313" key="12">
    <source>
        <dbReference type="Proteomes" id="UP000675409"/>
    </source>
</evidence>
<evidence type="ECO:0000313" key="11">
    <source>
        <dbReference type="EMBL" id="MBL0885069.1"/>
    </source>
</evidence>
<evidence type="ECO:0000259" key="10">
    <source>
        <dbReference type="PROSITE" id="PS52029"/>
    </source>
</evidence>
<evidence type="ECO:0000256" key="9">
    <source>
        <dbReference type="SAM" id="SignalP"/>
    </source>
</evidence>
<organism evidence="11 12">
    <name type="scientific">Myceligenerans indicum</name>
    <dbReference type="NCBI Taxonomy" id="2593663"/>
    <lineage>
        <taxon>Bacteria</taxon>
        <taxon>Bacillati</taxon>
        <taxon>Actinomycetota</taxon>
        <taxon>Actinomycetes</taxon>
        <taxon>Micrococcales</taxon>
        <taxon>Promicromonosporaceae</taxon>
        <taxon>Myceligenerans</taxon>
    </lineage>
</organism>
<dbReference type="InterPro" id="IPR036365">
    <property type="entry name" value="PGBD-like_sf"/>
</dbReference>
<dbReference type="EMBL" id="JABBYC010000001">
    <property type="protein sequence ID" value="MBL0885069.1"/>
    <property type="molecule type" value="Genomic_DNA"/>
</dbReference>
<feature type="region of interest" description="Disordered" evidence="8">
    <location>
        <begin position="18"/>
        <end position="49"/>
    </location>
</feature>
<dbReference type="Proteomes" id="UP000675409">
    <property type="component" value="Unassembled WGS sequence"/>
</dbReference>
<dbReference type="PANTHER" id="PTHR30582:SF2">
    <property type="entry name" value="L,D-TRANSPEPTIDASE YCIB-RELATED"/>
    <property type="match status" value="1"/>
</dbReference>
<dbReference type="InterPro" id="IPR038063">
    <property type="entry name" value="Transpep_catalytic_dom"/>
</dbReference>
<dbReference type="InterPro" id="IPR005490">
    <property type="entry name" value="LD_TPept_cat_dom"/>
</dbReference>
<dbReference type="PANTHER" id="PTHR30582">
    <property type="entry name" value="L,D-TRANSPEPTIDASE"/>
    <property type="match status" value="1"/>
</dbReference>
<keyword evidence="3 6" id="KW-0133">Cell shape</keyword>
<evidence type="ECO:0000256" key="5">
    <source>
        <dbReference type="ARBA" id="ARBA00023316"/>
    </source>
</evidence>
<dbReference type="InterPro" id="IPR036366">
    <property type="entry name" value="PGBDSf"/>
</dbReference>
<evidence type="ECO:0000256" key="1">
    <source>
        <dbReference type="ARBA" id="ARBA00004752"/>
    </source>
</evidence>
<keyword evidence="7" id="KW-0175">Coiled coil</keyword>
<comment type="caution">
    <text evidence="11">The sequence shown here is derived from an EMBL/GenBank/DDBJ whole genome shotgun (WGS) entry which is preliminary data.</text>
</comment>
<dbReference type="Gene3D" id="2.40.440.10">
    <property type="entry name" value="L,D-transpeptidase catalytic domain-like"/>
    <property type="match status" value="1"/>
</dbReference>
<feature type="active site" description="Nucleophile" evidence="6">
    <location>
        <position position="282"/>
    </location>
</feature>
<dbReference type="InterPro" id="IPR050979">
    <property type="entry name" value="LD-transpeptidase"/>
</dbReference>
<feature type="compositionally biased region" description="Low complexity" evidence="8">
    <location>
        <begin position="18"/>
        <end position="46"/>
    </location>
</feature>
<reference evidence="11 12" key="1">
    <citation type="journal article" date="2021" name="Arch. Microbiol.">
        <title>Myceligenerans indicum sp. nov., an actinobacterium isolated from mangrove sediment of Sundarbans, India.</title>
        <authorList>
            <person name="Asha K."/>
            <person name="Bhadury P."/>
        </authorList>
    </citation>
    <scope>NUCLEOTIDE SEQUENCE [LARGE SCALE GENOMIC DNA]</scope>
    <source>
        <strain evidence="11 12">I2</strain>
    </source>
</reference>
<dbReference type="Gene3D" id="1.10.101.10">
    <property type="entry name" value="PGBD-like superfamily/PGBD"/>
    <property type="match status" value="1"/>
</dbReference>
<evidence type="ECO:0000256" key="3">
    <source>
        <dbReference type="ARBA" id="ARBA00022960"/>
    </source>
</evidence>
<name>A0ABS1LG97_9MICO</name>
<dbReference type="Pfam" id="PF01471">
    <property type="entry name" value="PG_binding_1"/>
    <property type="match status" value="1"/>
</dbReference>